<dbReference type="Pfam" id="PF12728">
    <property type="entry name" value="HTH_17"/>
    <property type="match status" value="1"/>
</dbReference>
<name>A0ABX0D944_9MICC</name>
<dbReference type="InterPro" id="IPR041657">
    <property type="entry name" value="HTH_17"/>
</dbReference>
<accession>A0ABX0D944</accession>
<comment type="caution">
    <text evidence="2">The sequence shown here is derived from an EMBL/GenBank/DDBJ whole genome shotgun (WGS) entry which is preliminary data.</text>
</comment>
<protein>
    <submittedName>
        <fullName evidence="2">Helix-turn-helix domain-containing protein</fullName>
    </submittedName>
</protein>
<dbReference type="EMBL" id="JAAKZI010000008">
    <property type="protein sequence ID" value="NGN83161.1"/>
    <property type="molecule type" value="Genomic_DNA"/>
</dbReference>
<evidence type="ECO:0000313" key="2">
    <source>
        <dbReference type="EMBL" id="NGN83161.1"/>
    </source>
</evidence>
<organism evidence="2 3">
    <name type="scientific">Arthrobacter silviterrae</name>
    <dbReference type="NCBI Taxonomy" id="2026658"/>
    <lineage>
        <taxon>Bacteria</taxon>
        <taxon>Bacillati</taxon>
        <taxon>Actinomycetota</taxon>
        <taxon>Actinomycetes</taxon>
        <taxon>Micrococcales</taxon>
        <taxon>Micrococcaceae</taxon>
        <taxon>Arthrobacter</taxon>
    </lineage>
</organism>
<keyword evidence="3" id="KW-1185">Reference proteome</keyword>
<reference evidence="2 3" key="1">
    <citation type="submission" date="2020-02" db="EMBL/GenBank/DDBJ databases">
        <title>Genome sequence of the type strain DSM 27180 of Arthrobacter silviterrae.</title>
        <authorList>
            <person name="Gao J."/>
            <person name="Sun J."/>
        </authorList>
    </citation>
    <scope>NUCLEOTIDE SEQUENCE [LARGE SCALE GENOMIC DNA]</scope>
    <source>
        <strain evidence="2 3">DSM 27180</strain>
    </source>
</reference>
<sequence>MELVYQAERPLLGAHVSGVAAQWISVRLPSEAVDDTCRNFQANGKPELALELRQTMAGIRAAAAVYIERRNATTSASGSAELPPRPVTKDSNHEYLSVADAAIRLGLSERRVRQILSAGRMPGYRQARQWVIDPQALEDYKMGRTN</sequence>
<dbReference type="RefSeq" id="WP_165181259.1">
    <property type="nucleotide sequence ID" value="NZ_JAAKZI010000008.1"/>
</dbReference>
<evidence type="ECO:0000259" key="1">
    <source>
        <dbReference type="Pfam" id="PF12728"/>
    </source>
</evidence>
<evidence type="ECO:0000313" key="3">
    <source>
        <dbReference type="Proteomes" id="UP000479226"/>
    </source>
</evidence>
<proteinExistence type="predicted"/>
<dbReference type="Proteomes" id="UP000479226">
    <property type="component" value="Unassembled WGS sequence"/>
</dbReference>
<gene>
    <name evidence="2" type="ORF">G6N77_06750</name>
</gene>
<feature type="domain" description="Helix-turn-helix" evidence="1">
    <location>
        <begin position="95"/>
        <end position="143"/>
    </location>
</feature>